<dbReference type="EMBL" id="JBBKAK010000001">
    <property type="protein sequence ID" value="MEJ8672633.1"/>
    <property type="molecule type" value="Genomic_DNA"/>
</dbReference>
<dbReference type="InterPro" id="IPR050309">
    <property type="entry name" value="Type-B_Carboxylest/Lipase"/>
</dbReference>
<accession>A0ABU8UUQ7</accession>
<evidence type="ECO:0000313" key="7">
    <source>
        <dbReference type="Proteomes" id="UP001376459"/>
    </source>
</evidence>
<feature type="region of interest" description="Disordered" evidence="4">
    <location>
        <begin position="504"/>
        <end position="542"/>
    </location>
</feature>
<dbReference type="Gene3D" id="3.40.50.1820">
    <property type="entry name" value="alpha/beta hydrolase"/>
    <property type="match status" value="1"/>
</dbReference>
<evidence type="ECO:0000256" key="1">
    <source>
        <dbReference type="ARBA" id="ARBA00005964"/>
    </source>
</evidence>
<protein>
    <recommendedName>
        <fullName evidence="3">Carboxylic ester hydrolase</fullName>
        <ecNumber evidence="3">3.1.1.-</ecNumber>
    </recommendedName>
</protein>
<comment type="similarity">
    <text evidence="1 3">Belongs to the type-B carboxylesterase/lipase family.</text>
</comment>
<keyword evidence="2 3" id="KW-0378">Hydrolase</keyword>
<evidence type="ECO:0000259" key="5">
    <source>
        <dbReference type="Pfam" id="PF00135"/>
    </source>
</evidence>
<dbReference type="Pfam" id="PF00135">
    <property type="entry name" value="COesterase"/>
    <property type="match status" value="1"/>
</dbReference>
<evidence type="ECO:0000256" key="2">
    <source>
        <dbReference type="ARBA" id="ARBA00022801"/>
    </source>
</evidence>
<dbReference type="Proteomes" id="UP001376459">
    <property type="component" value="Unassembled WGS sequence"/>
</dbReference>
<dbReference type="EC" id="3.1.1.-" evidence="3"/>
<evidence type="ECO:0000256" key="4">
    <source>
        <dbReference type="SAM" id="MobiDB-lite"/>
    </source>
</evidence>
<dbReference type="PROSITE" id="PS00122">
    <property type="entry name" value="CARBOXYLESTERASE_B_1"/>
    <property type="match status" value="1"/>
</dbReference>
<gene>
    <name evidence="6" type="ORF">WKI71_42845</name>
</gene>
<name>A0ABU8UUQ7_9ACTN</name>
<dbReference type="InterPro" id="IPR002018">
    <property type="entry name" value="CarbesteraseB"/>
</dbReference>
<proteinExistence type="inferred from homology"/>
<evidence type="ECO:0000256" key="3">
    <source>
        <dbReference type="RuleBase" id="RU361235"/>
    </source>
</evidence>
<organism evidence="6 7">
    <name type="scientific">Streptomyces machairae</name>
    <dbReference type="NCBI Taxonomy" id="3134109"/>
    <lineage>
        <taxon>Bacteria</taxon>
        <taxon>Bacillati</taxon>
        <taxon>Actinomycetota</taxon>
        <taxon>Actinomycetes</taxon>
        <taxon>Kitasatosporales</taxon>
        <taxon>Streptomycetaceae</taxon>
        <taxon>Streptomyces</taxon>
    </lineage>
</organism>
<evidence type="ECO:0000313" key="6">
    <source>
        <dbReference type="EMBL" id="MEJ8672633.1"/>
    </source>
</evidence>
<dbReference type="InterPro" id="IPR019826">
    <property type="entry name" value="Carboxylesterase_B_AS"/>
</dbReference>
<dbReference type="SUPFAM" id="SSF53474">
    <property type="entry name" value="alpha/beta-Hydrolases"/>
    <property type="match status" value="1"/>
</dbReference>
<reference evidence="6 7" key="1">
    <citation type="submission" date="2024-03" db="EMBL/GenBank/DDBJ databases">
        <title>Novel Streptomyces species of biotechnological and ecological value are a feature of Machair soil.</title>
        <authorList>
            <person name="Prole J.R."/>
            <person name="Goodfellow M."/>
            <person name="Allenby N."/>
            <person name="Ward A.C."/>
        </authorList>
    </citation>
    <scope>NUCLEOTIDE SEQUENCE [LARGE SCALE GENOMIC DNA]</scope>
    <source>
        <strain evidence="6 7">MS1.AVA.1</strain>
    </source>
</reference>
<dbReference type="PANTHER" id="PTHR11559">
    <property type="entry name" value="CARBOXYLESTERASE"/>
    <property type="match status" value="1"/>
</dbReference>
<keyword evidence="7" id="KW-1185">Reference proteome</keyword>
<dbReference type="InterPro" id="IPR029058">
    <property type="entry name" value="AB_hydrolase_fold"/>
</dbReference>
<comment type="caution">
    <text evidence="6">The sequence shown here is derived from an EMBL/GenBank/DDBJ whole genome shotgun (WGS) entry which is preliminary data.</text>
</comment>
<sequence>MSGAEFPEVTTAAGALRGRREEGLAVFRGIPYAQPPVGEARFAEPRPVRHWDGVREAFAFGPPPPQEPLGPDTAPADRVPAAGDDWLTVNVWTPDPDRASGRPVLVWIYGGAYKFGSADDPAYDGSRLARDGDLVVVTLNYRVGVEGFARIEGAPANRGLLDQVAALEWVRENITAFGGDPDRVTVFGESAGAGSIAALMVMPRAHGLFHRAIAQSVPGTFFSEALAADIAGTIAGELGLRPTVADLSGVDPRKLPAAGAAVSARMREYVHRWGPVALTPTPFSPVVDGEVLPTTPWEALASGTARDIELIVGHNRDEYRLFLVLGGLLGRVDDNLASTALSLFGPTPDAARAYRSAFPEASAEYLFELVQSDWLFRMPSLHLAQAHAAGGGRAHLYELTWTAPANGGVLGACHGLDVPLTFGMYGGLGAMLIGPAPTPETEALSARFRSAWTAFATTGDPGWPAYDTEQRLAQLLDTAPTVAPYPEETSRRLWEHHTFAPLTLATRDGSRAPCGRAQGPRPREGTLHARHGRSPRPPGLEP</sequence>
<feature type="domain" description="Carboxylesterase type B" evidence="5">
    <location>
        <begin position="7"/>
        <end position="470"/>
    </location>
</feature>